<keyword evidence="4" id="KW-1185">Reference proteome</keyword>
<protein>
    <submittedName>
        <fullName evidence="3">Uncharacterized protein</fullName>
    </submittedName>
</protein>
<evidence type="ECO:0000256" key="1">
    <source>
        <dbReference type="SAM" id="MobiDB-lite"/>
    </source>
</evidence>
<dbReference type="AlphaFoldDB" id="A0A517RKR6"/>
<dbReference type="RefSeq" id="WP_261344250.1">
    <property type="nucleotide sequence ID" value="NZ_CP036269.1"/>
</dbReference>
<organism evidence="3 4">
    <name type="scientific">Gimesia alba</name>
    <dbReference type="NCBI Taxonomy" id="2527973"/>
    <lineage>
        <taxon>Bacteria</taxon>
        <taxon>Pseudomonadati</taxon>
        <taxon>Planctomycetota</taxon>
        <taxon>Planctomycetia</taxon>
        <taxon>Planctomycetales</taxon>
        <taxon>Planctomycetaceae</taxon>
        <taxon>Gimesia</taxon>
    </lineage>
</organism>
<dbReference type="EMBL" id="CP036269">
    <property type="protein sequence ID" value="QDT44457.1"/>
    <property type="molecule type" value="Genomic_DNA"/>
</dbReference>
<feature type="region of interest" description="Disordered" evidence="1">
    <location>
        <begin position="23"/>
        <end position="42"/>
    </location>
</feature>
<dbReference type="KEGG" id="gaz:Pan241w_45660"/>
<name>A0A517RKR6_9PLAN</name>
<feature type="signal peptide" evidence="2">
    <location>
        <begin position="1"/>
        <end position="22"/>
    </location>
</feature>
<evidence type="ECO:0000256" key="2">
    <source>
        <dbReference type="SAM" id="SignalP"/>
    </source>
</evidence>
<dbReference type="Proteomes" id="UP000317171">
    <property type="component" value="Chromosome"/>
</dbReference>
<proteinExistence type="predicted"/>
<sequence precursor="true">MKHYLLLMVCLFCLMLTLPGCSGDSEEGTPGDSTPTPEYTDP</sequence>
<gene>
    <name evidence="3" type="ORF">Pan241w_45660</name>
</gene>
<reference evidence="3 4" key="1">
    <citation type="submission" date="2019-02" db="EMBL/GenBank/DDBJ databases">
        <title>Deep-cultivation of Planctomycetes and their phenomic and genomic characterization uncovers novel biology.</title>
        <authorList>
            <person name="Wiegand S."/>
            <person name="Jogler M."/>
            <person name="Boedeker C."/>
            <person name="Pinto D."/>
            <person name="Vollmers J."/>
            <person name="Rivas-Marin E."/>
            <person name="Kohn T."/>
            <person name="Peeters S.H."/>
            <person name="Heuer A."/>
            <person name="Rast P."/>
            <person name="Oberbeckmann S."/>
            <person name="Bunk B."/>
            <person name="Jeske O."/>
            <person name="Meyerdierks A."/>
            <person name="Storesund J.E."/>
            <person name="Kallscheuer N."/>
            <person name="Luecker S."/>
            <person name="Lage O.M."/>
            <person name="Pohl T."/>
            <person name="Merkel B.J."/>
            <person name="Hornburger P."/>
            <person name="Mueller R.-W."/>
            <person name="Bruemmer F."/>
            <person name="Labrenz M."/>
            <person name="Spormann A.M."/>
            <person name="Op den Camp H."/>
            <person name="Overmann J."/>
            <person name="Amann R."/>
            <person name="Jetten M.S.M."/>
            <person name="Mascher T."/>
            <person name="Medema M.H."/>
            <person name="Devos D.P."/>
            <person name="Kaster A.-K."/>
            <person name="Ovreas L."/>
            <person name="Rohde M."/>
            <person name="Galperin M.Y."/>
            <person name="Jogler C."/>
        </authorList>
    </citation>
    <scope>NUCLEOTIDE SEQUENCE [LARGE SCALE GENOMIC DNA]</scope>
    <source>
        <strain evidence="3 4">Pan241w</strain>
    </source>
</reference>
<keyword evidence="2" id="KW-0732">Signal</keyword>
<feature type="compositionally biased region" description="Polar residues" evidence="1">
    <location>
        <begin position="31"/>
        <end position="42"/>
    </location>
</feature>
<evidence type="ECO:0000313" key="4">
    <source>
        <dbReference type="Proteomes" id="UP000317171"/>
    </source>
</evidence>
<evidence type="ECO:0000313" key="3">
    <source>
        <dbReference type="EMBL" id="QDT44457.1"/>
    </source>
</evidence>
<feature type="chain" id="PRO_5022106441" evidence="2">
    <location>
        <begin position="23"/>
        <end position="42"/>
    </location>
</feature>
<accession>A0A517RKR6</accession>